<dbReference type="InterPro" id="IPR009057">
    <property type="entry name" value="Homeodomain-like_sf"/>
</dbReference>
<evidence type="ECO:0000256" key="7">
    <source>
        <dbReference type="ARBA" id="ARBA00062314"/>
    </source>
</evidence>
<sequence>MRTRPCCRSVIGLKKGPWTPNEDKKLIAYVTQNGHENWHSLPTRAGLQRCGKSCRLRWINYLSPYIKRGNFSLEEDQTIIQVHALIGNKWSTIAALLPRRTDNEIKNHWNTNIKKRLINMGIDPITHKPISNNKDKDNIAIKHMTQWENVRLEAEARSSSMLITTNNNAVYSNMCAIMLANEDDPFSPTSISSFPSWDLLTAANDLNFREGLLSFEADSINNNNYNNNMETNDQEIRNGYGFNLQDDDDIMVALEAFRDGNGKYNLDASFALFE</sequence>
<dbReference type="PANTHER" id="PTHR47994">
    <property type="entry name" value="F14D16.11-RELATED"/>
    <property type="match status" value="1"/>
</dbReference>
<dbReference type="SUPFAM" id="SSF46689">
    <property type="entry name" value="Homeodomain-like"/>
    <property type="match status" value="1"/>
</dbReference>
<dbReference type="SMART" id="SM00717">
    <property type="entry name" value="SANT"/>
    <property type="match status" value="2"/>
</dbReference>
<keyword evidence="3" id="KW-0805">Transcription regulation</keyword>
<evidence type="ECO:0000256" key="1">
    <source>
        <dbReference type="ARBA" id="ARBA00004123"/>
    </source>
</evidence>
<dbReference type="PROSITE" id="PS50090">
    <property type="entry name" value="MYB_LIKE"/>
    <property type="match status" value="2"/>
</dbReference>
<evidence type="ECO:0000256" key="5">
    <source>
        <dbReference type="ARBA" id="ARBA00023163"/>
    </source>
</evidence>
<dbReference type="EMBL" id="OX451736">
    <property type="protein sequence ID" value="CAI8587958.1"/>
    <property type="molecule type" value="Genomic_DNA"/>
</dbReference>
<comment type="subcellular location">
    <subcellularLocation>
        <location evidence="1">Nucleus</location>
    </subcellularLocation>
</comment>
<evidence type="ECO:0000259" key="9">
    <source>
        <dbReference type="PROSITE" id="PS51294"/>
    </source>
</evidence>
<dbReference type="Pfam" id="PF00249">
    <property type="entry name" value="Myb_DNA-binding"/>
    <property type="match status" value="2"/>
</dbReference>
<accession>A0AAV0YT77</accession>
<feature type="domain" description="HTH myb-type" evidence="9">
    <location>
        <begin position="13"/>
        <end position="62"/>
    </location>
</feature>
<evidence type="ECO:0000313" key="10">
    <source>
        <dbReference type="EMBL" id="CAI8587958.1"/>
    </source>
</evidence>
<dbReference type="PANTHER" id="PTHR47994:SF5">
    <property type="entry name" value="F14D16.11-RELATED"/>
    <property type="match status" value="1"/>
</dbReference>
<feature type="domain" description="HTH myb-type" evidence="9">
    <location>
        <begin position="63"/>
        <end position="117"/>
    </location>
</feature>
<evidence type="ECO:0000259" key="8">
    <source>
        <dbReference type="PROSITE" id="PS50090"/>
    </source>
</evidence>
<evidence type="ECO:0000256" key="6">
    <source>
        <dbReference type="ARBA" id="ARBA00023242"/>
    </source>
</evidence>
<dbReference type="GO" id="GO:0051707">
    <property type="term" value="P:response to other organism"/>
    <property type="evidence" value="ECO:0007669"/>
    <property type="project" value="UniProtKB-ARBA"/>
</dbReference>
<dbReference type="InterPro" id="IPR015495">
    <property type="entry name" value="Myb_TF_plants"/>
</dbReference>
<dbReference type="GO" id="GO:0005634">
    <property type="term" value="C:nucleus"/>
    <property type="evidence" value="ECO:0007669"/>
    <property type="project" value="UniProtKB-SubCell"/>
</dbReference>
<dbReference type="FunFam" id="1.10.10.60:FF:000394">
    <property type="entry name" value="MYB transcription factor"/>
    <property type="match status" value="1"/>
</dbReference>
<keyword evidence="2" id="KW-0677">Repeat</keyword>
<dbReference type="GO" id="GO:0000976">
    <property type="term" value="F:transcription cis-regulatory region binding"/>
    <property type="evidence" value="ECO:0007669"/>
    <property type="project" value="UniProtKB-ARBA"/>
</dbReference>
<keyword evidence="5" id="KW-0804">Transcription</keyword>
<dbReference type="Gene3D" id="1.10.10.60">
    <property type="entry name" value="Homeodomain-like"/>
    <property type="match status" value="2"/>
</dbReference>
<organism evidence="10 11">
    <name type="scientific">Vicia faba</name>
    <name type="common">Broad bean</name>
    <name type="synonym">Faba vulgaris</name>
    <dbReference type="NCBI Taxonomy" id="3906"/>
    <lineage>
        <taxon>Eukaryota</taxon>
        <taxon>Viridiplantae</taxon>
        <taxon>Streptophyta</taxon>
        <taxon>Embryophyta</taxon>
        <taxon>Tracheophyta</taxon>
        <taxon>Spermatophyta</taxon>
        <taxon>Magnoliopsida</taxon>
        <taxon>eudicotyledons</taxon>
        <taxon>Gunneridae</taxon>
        <taxon>Pentapetalae</taxon>
        <taxon>rosids</taxon>
        <taxon>fabids</taxon>
        <taxon>Fabales</taxon>
        <taxon>Fabaceae</taxon>
        <taxon>Papilionoideae</taxon>
        <taxon>50 kb inversion clade</taxon>
        <taxon>NPAAA clade</taxon>
        <taxon>Hologalegina</taxon>
        <taxon>IRL clade</taxon>
        <taxon>Fabeae</taxon>
        <taxon>Vicia</taxon>
    </lineage>
</organism>
<protein>
    <submittedName>
        <fullName evidence="10">Uncharacterized protein</fullName>
    </submittedName>
</protein>
<dbReference type="GO" id="GO:0080090">
    <property type="term" value="P:regulation of primary metabolic process"/>
    <property type="evidence" value="ECO:0007669"/>
    <property type="project" value="UniProtKB-ARBA"/>
</dbReference>
<feature type="domain" description="Myb-like" evidence="8">
    <location>
        <begin position="63"/>
        <end position="113"/>
    </location>
</feature>
<evidence type="ECO:0000256" key="2">
    <source>
        <dbReference type="ARBA" id="ARBA00022737"/>
    </source>
</evidence>
<dbReference type="FunFam" id="1.10.10.60:FF:000001">
    <property type="entry name" value="MYB-related transcription factor"/>
    <property type="match status" value="1"/>
</dbReference>
<dbReference type="PROSITE" id="PS51294">
    <property type="entry name" value="HTH_MYB"/>
    <property type="match status" value="2"/>
</dbReference>
<keyword evidence="11" id="KW-1185">Reference proteome</keyword>
<dbReference type="CDD" id="cd00167">
    <property type="entry name" value="SANT"/>
    <property type="match status" value="2"/>
</dbReference>
<evidence type="ECO:0000313" key="11">
    <source>
        <dbReference type="Proteomes" id="UP001157006"/>
    </source>
</evidence>
<keyword evidence="4" id="KW-0238">DNA-binding</keyword>
<dbReference type="AlphaFoldDB" id="A0AAV0YT77"/>
<name>A0AAV0YT77_VICFA</name>
<gene>
    <name evidence="10" type="ORF">VFH_I324880</name>
</gene>
<dbReference type="InterPro" id="IPR001005">
    <property type="entry name" value="SANT/Myb"/>
</dbReference>
<reference evidence="10 11" key="1">
    <citation type="submission" date="2023-01" db="EMBL/GenBank/DDBJ databases">
        <authorList>
            <person name="Kreplak J."/>
        </authorList>
    </citation>
    <scope>NUCLEOTIDE SEQUENCE [LARGE SCALE GENOMIC DNA]</scope>
</reference>
<evidence type="ECO:0000256" key="3">
    <source>
        <dbReference type="ARBA" id="ARBA00023015"/>
    </source>
</evidence>
<proteinExistence type="predicted"/>
<evidence type="ECO:0000256" key="4">
    <source>
        <dbReference type="ARBA" id="ARBA00023125"/>
    </source>
</evidence>
<dbReference type="InterPro" id="IPR017930">
    <property type="entry name" value="Myb_dom"/>
</dbReference>
<comment type="subunit">
    <text evidence="7">Can form complexes with MYC2, MYC3 or MYC4.</text>
</comment>
<dbReference type="Proteomes" id="UP001157006">
    <property type="component" value="Chromosome 1L"/>
</dbReference>
<feature type="domain" description="Myb-like" evidence="8">
    <location>
        <begin position="10"/>
        <end position="62"/>
    </location>
</feature>
<keyword evidence="6" id="KW-0539">Nucleus</keyword>